<feature type="domain" description="HTH asnC-type" evidence="4">
    <location>
        <begin position="3"/>
        <end position="64"/>
    </location>
</feature>
<evidence type="ECO:0000256" key="2">
    <source>
        <dbReference type="ARBA" id="ARBA00023125"/>
    </source>
</evidence>
<dbReference type="EMBL" id="BKAJ01000121">
    <property type="protein sequence ID" value="GEP59173.1"/>
    <property type="molecule type" value="Genomic_DNA"/>
</dbReference>
<dbReference type="InterPro" id="IPR019887">
    <property type="entry name" value="Tscrpt_reg_AsnC/Lrp_C"/>
</dbReference>
<dbReference type="AlphaFoldDB" id="A0A512NJP8"/>
<keyword evidence="1" id="KW-0805">Transcription regulation</keyword>
<sequence length="162" mass="17873">MSLDRFSIALLSALVHDGRASHVELSEKVGLSPTACARRQKTLEQEGIIAGYRAEVGYKALGMGTTVIVHIALDSQREEALNAFEVAIAKCESIVSCYLMSGTDDYLVVVAARDIEDYEHIHKDQLSRLPHVLRIQSSFALRQVLDRPPFHALAKRLQVSSA</sequence>
<evidence type="ECO:0000313" key="5">
    <source>
        <dbReference type="EMBL" id="GEP59173.1"/>
    </source>
</evidence>
<dbReference type="PRINTS" id="PR00033">
    <property type="entry name" value="HTHASNC"/>
</dbReference>
<dbReference type="SUPFAM" id="SSF54909">
    <property type="entry name" value="Dimeric alpha+beta barrel"/>
    <property type="match status" value="1"/>
</dbReference>
<dbReference type="OrthoDB" id="9813313at2"/>
<dbReference type="Gene3D" id="3.30.70.920">
    <property type="match status" value="1"/>
</dbReference>
<dbReference type="SMART" id="SM00344">
    <property type="entry name" value="HTH_ASNC"/>
    <property type="match status" value="1"/>
</dbReference>
<dbReference type="Gene3D" id="1.10.10.10">
    <property type="entry name" value="Winged helix-like DNA-binding domain superfamily/Winged helix DNA-binding domain"/>
    <property type="match status" value="1"/>
</dbReference>
<dbReference type="Proteomes" id="UP000321058">
    <property type="component" value="Unassembled WGS sequence"/>
</dbReference>
<reference evidence="5 6" key="1">
    <citation type="submission" date="2019-07" db="EMBL/GenBank/DDBJ databases">
        <title>Whole genome shotgun sequence of Reyranella soli NBRC 108950.</title>
        <authorList>
            <person name="Hosoyama A."/>
            <person name="Uohara A."/>
            <person name="Ohji S."/>
            <person name="Ichikawa N."/>
        </authorList>
    </citation>
    <scope>NUCLEOTIDE SEQUENCE [LARGE SCALE GENOMIC DNA]</scope>
    <source>
        <strain evidence="5 6">NBRC 108950</strain>
    </source>
</reference>
<organism evidence="5 6">
    <name type="scientific">Reyranella soli</name>
    <dbReference type="NCBI Taxonomy" id="1230389"/>
    <lineage>
        <taxon>Bacteria</taxon>
        <taxon>Pseudomonadati</taxon>
        <taxon>Pseudomonadota</taxon>
        <taxon>Alphaproteobacteria</taxon>
        <taxon>Hyphomicrobiales</taxon>
        <taxon>Reyranellaceae</taxon>
        <taxon>Reyranella</taxon>
    </lineage>
</organism>
<dbReference type="Pfam" id="PF01037">
    <property type="entry name" value="AsnC_trans_reg"/>
    <property type="match status" value="1"/>
</dbReference>
<dbReference type="InterPro" id="IPR036388">
    <property type="entry name" value="WH-like_DNA-bd_sf"/>
</dbReference>
<comment type="caution">
    <text evidence="5">The sequence shown here is derived from an EMBL/GenBank/DDBJ whole genome shotgun (WGS) entry which is preliminary data.</text>
</comment>
<evidence type="ECO:0000313" key="6">
    <source>
        <dbReference type="Proteomes" id="UP000321058"/>
    </source>
</evidence>
<evidence type="ECO:0000256" key="3">
    <source>
        <dbReference type="ARBA" id="ARBA00023163"/>
    </source>
</evidence>
<evidence type="ECO:0000256" key="1">
    <source>
        <dbReference type="ARBA" id="ARBA00023015"/>
    </source>
</evidence>
<dbReference type="PANTHER" id="PTHR30154">
    <property type="entry name" value="LEUCINE-RESPONSIVE REGULATORY PROTEIN"/>
    <property type="match status" value="1"/>
</dbReference>
<proteinExistence type="predicted"/>
<dbReference type="Pfam" id="PF13412">
    <property type="entry name" value="HTH_24"/>
    <property type="match status" value="1"/>
</dbReference>
<dbReference type="SUPFAM" id="SSF46785">
    <property type="entry name" value="Winged helix' DNA-binding domain"/>
    <property type="match status" value="1"/>
</dbReference>
<protein>
    <submittedName>
        <fullName evidence="5">Transcriptional regulator</fullName>
    </submittedName>
</protein>
<keyword evidence="2" id="KW-0238">DNA-binding</keyword>
<dbReference type="GO" id="GO:0043565">
    <property type="term" value="F:sequence-specific DNA binding"/>
    <property type="evidence" value="ECO:0007669"/>
    <property type="project" value="InterPro"/>
</dbReference>
<keyword evidence="6" id="KW-1185">Reference proteome</keyword>
<dbReference type="PANTHER" id="PTHR30154:SF46">
    <property type="entry name" value="TRANSCRIPTIONAL REGULATORY PROTEIN"/>
    <property type="match status" value="1"/>
</dbReference>
<accession>A0A512NJP8</accession>
<evidence type="ECO:0000259" key="4">
    <source>
        <dbReference type="PROSITE" id="PS50956"/>
    </source>
</evidence>
<dbReference type="InterPro" id="IPR036390">
    <property type="entry name" value="WH_DNA-bd_sf"/>
</dbReference>
<dbReference type="GO" id="GO:0043200">
    <property type="term" value="P:response to amino acid"/>
    <property type="evidence" value="ECO:0007669"/>
    <property type="project" value="TreeGrafter"/>
</dbReference>
<keyword evidence="3" id="KW-0804">Transcription</keyword>
<name>A0A512NJP8_9HYPH</name>
<dbReference type="InterPro" id="IPR019888">
    <property type="entry name" value="Tscrpt_reg_AsnC-like"/>
</dbReference>
<dbReference type="InterPro" id="IPR000485">
    <property type="entry name" value="AsnC-type_HTH_dom"/>
</dbReference>
<dbReference type="RefSeq" id="WP_147154533.1">
    <property type="nucleotide sequence ID" value="NZ_BKAJ01000121.1"/>
</dbReference>
<gene>
    <name evidence="5" type="ORF">RSO01_63390</name>
</gene>
<dbReference type="InterPro" id="IPR011008">
    <property type="entry name" value="Dimeric_a/b-barrel"/>
</dbReference>
<dbReference type="GO" id="GO:0005829">
    <property type="term" value="C:cytosol"/>
    <property type="evidence" value="ECO:0007669"/>
    <property type="project" value="TreeGrafter"/>
</dbReference>
<dbReference type="PROSITE" id="PS50956">
    <property type="entry name" value="HTH_ASNC_2"/>
    <property type="match status" value="1"/>
</dbReference>